<keyword evidence="2" id="KW-0238">DNA-binding</keyword>
<dbReference type="Gene3D" id="1.10.10.60">
    <property type="entry name" value="Homeodomain-like"/>
    <property type="match status" value="1"/>
</dbReference>
<dbReference type="PANTHER" id="PTHR47894:SF1">
    <property type="entry name" value="HTH-TYPE TRANSCRIPTIONAL REGULATOR VQSM"/>
    <property type="match status" value="1"/>
</dbReference>
<dbReference type="InterPro" id="IPR018060">
    <property type="entry name" value="HTH_AraC"/>
</dbReference>
<dbReference type="GO" id="GO:0000976">
    <property type="term" value="F:transcription cis-regulatory region binding"/>
    <property type="evidence" value="ECO:0007669"/>
    <property type="project" value="TreeGrafter"/>
</dbReference>
<comment type="caution">
    <text evidence="5">The sequence shown here is derived from an EMBL/GenBank/DDBJ whole genome shotgun (WGS) entry which is preliminary data.</text>
</comment>
<evidence type="ECO:0000313" key="5">
    <source>
        <dbReference type="EMBL" id="MBB1487353.1"/>
    </source>
</evidence>
<evidence type="ECO:0000256" key="3">
    <source>
        <dbReference type="ARBA" id="ARBA00023163"/>
    </source>
</evidence>
<dbReference type="PANTHER" id="PTHR47894">
    <property type="entry name" value="HTH-TYPE TRANSCRIPTIONAL REGULATOR GADX"/>
    <property type="match status" value="1"/>
</dbReference>
<dbReference type="PRINTS" id="PR00032">
    <property type="entry name" value="HTHARAC"/>
</dbReference>
<dbReference type="InterPro" id="IPR020449">
    <property type="entry name" value="Tscrpt_reg_AraC-type_HTH"/>
</dbReference>
<keyword evidence="1" id="KW-0805">Transcription regulation</keyword>
<dbReference type="GO" id="GO:0005829">
    <property type="term" value="C:cytosol"/>
    <property type="evidence" value="ECO:0007669"/>
    <property type="project" value="TreeGrafter"/>
</dbReference>
<dbReference type="Pfam" id="PF12833">
    <property type="entry name" value="HTH_18"/>
    <property type="match status" value="1"/>
</dbReference>
<dbReference type="GO" id="GO:0003700">
    <property type="term" value="F:DNA-binding transcription factor activity"/>
    <property type="evidence" value="ECO:0007669"/>
    <property type="project" value="InterPro"/>
</dbReference>
<dbReference type="SMART" id="SM00342">
    <property type="entry name" value="HTH_ARAC"/>
    <property type="match status" value="1"/>
</dbReference>
<dbReference type="SUPFAM" id="SSF46689">
    <property type="entry name" value="Homeodomain-like"/>
    <property type="match status" value="1"/>
</dbReference>
<feature type="domain" description="HTH araC/xylS-type" evidence="4">
    <location>
        <begin position="246"/>
        <end position="348"/>
    </location>
</feature>
<name>A0A839IPC7_9GAMM</name>
<reference evidence="5 6" key="1">
    <citation type="submission" date="2020-08" db="EMBL/GenBank/DDBJ databases">
        <title>Oceanospirillum sp. nov. isolated from marine sediment.</title>
        <authorList>
            <person name="Ji X."/>
        </authorList>
    </citation>
    <scope>NUCLEOTIDE SEQUENCE [LARGE SCALE GENOMIC DNA]</scope>
    <source>
        <strain evidence="5 6">D5</strain>
    </source>
</reference>
<evidence type="ECO:0000256" key="1">
    <source>
        <dbReference type="ARBA" id="ARBA00023015"/>
    </source>
</evidence>
<evidence type="ECO:0000259" key="4">
    <source>
        <dbReference type="PROSITE" id="PS01124"/>
    </source>
</evidence>
<keyword evidence="6" id="KW-1185">Reference proteome</keyword>
<gene>
    <name evidence="5" type="ORF">H4O21_12120</name>
</gene>
<dbReference type="Pfam" id="PF12625">
    <property type="entry name" value="Arabinose_bd"/>
    <property type="match status" value="1"/>
</dbReference>
<dbReference type="InterPro" id="IPR009057">
    <property type="entry name" value="Homeodomain-like_sf"/>
</dbReference>
<protein>
    <submittedName>
        <fullName evidence="5">AraC family transcriptional regulator</fullName>
    </submittedName>
</protein>
<dbReference type="Proteomes" id="UP000565262">
    <property type="component" value="Unassembled WGS sequence"/>
</dbReference>
<dbReference type="AlphaFoldDB" id="A0A839IPC7"/>
<accession>A0A839IPC7</accession>
<sequence length="348" mass="40049">MSTGSGCSAKAHIANHYIHASIGGALKQGYSADELLDAAGIPRKWLNKPEHCITEQQLSQLIKAVWRKTRDEFMGLAHRRCKNGVFALMAEMAQQADTLGGMLKQSARFYNAVYEGMDIGPVDFDQTNKLYPASSQLFYRLQLNDQSQDQDHLLQEFLLLMWQRFACWLTGQQIPFANTHFNYPEPEHVSEYHVMFTGELCFNQTVCGFSLHPRFLQLPIIRTHSELTGFLKESPAYILHRPDQDDRLHTRIRCILQQFDFDQMPDLETISQQLHLTPRTLRRKLKDEGYTLRSIKEGLRKDYAIKLLIAGQLNVAEISTRTGFSESAAFCRAFKRWTGQSPSDWRNE</sequence>
<dbReference type="EMBL" id="JACJFM010000014">
    <property type="protein sequence ID" value="MBB1487353.1"/>
    <property type="molecule type" value="Genomic_DNA"/>
</dbReference>
<dbReference type="RefSeq" id="WP_182809133.1">
    <property type="nucleotide sequence ID" value="NZ_JACJFM010000014.1"/>
</dbReference>
<dbReference type="PROSITE" id="PS01124">
    <property type="entry name" value="HTH_ARAC_FAMILY_2"/>
    <property type="match status" value="1"/>
</dbReference>
<evidence type="ECO:0000256" key="2">
    <source>
        <dbReference type="ARBA" id="ARBA00023125"/>
    </source>
</evidence>
<evidence type="ECO:0000313" key="6">
    <source>
        <dbReference type="Proteomes" id="UP000565262"/>
    </source>
</evidence>
<organism evidence="5 6">
    <name type="scientific">Oceanospirillum sediminis</name>
    <dbReference type="NCBI Taxonomy" id="2760088"/>
    <lineage>
        <taxon>Bacteria</taxon>
        <taxon>Pseudomonadati</taxon>
        <taxon>Pseudomonadota</taxon>
        <taxon>Gammaproteobacteria</taxon>
        <taxon>Oceanospirillales</taxon>
        <taxon>Oceanospirillaceae</taxon>
        <taxon>Oceanospirillum</taxon>
    </lineage>
</organism>
<keyword evidence="3" id="KW-0804">Transcription</keyword>
<dbReference type="InterPro" id="IPR032687">
    <property type="entry name" value="AraC-type_N"/>
</dbReference>
<proteinExistence type="predicted"/>